<evidence type="ECO:0000313" key="4">
    <source>
        <dbReference type="EMBL" id="KIE11783.1"/>
    </source>
</evidence>
<proteinExistence type="predicted"/>
<reference evidence="4" key="1">
    <citation type="journal article" date="2015" name="Genome Announc.">
        <title>Draft Genome Sequence of Tolypothrix boutellei Strain VB521301.</title>
        <authorList>
            <person name="Chandrababunaidu M.M."/>
            <person name="Singh D."/>
            <person name="Sen D."/>
            <person name="Bhan S."/>
            <person name="Das S."/>
            <person name="Gupta A."/>
            <person name="Adhikary S.P."/>
            <person name="Tripathy S."/>
        </authorList>
    </citation>
    <scope>NUCLEOTIDE SEQUENCE</scope>
    <source>
        <strain evidence="4">VB521301</strain>
    </source>
</reference>
<keyword evidence="2" id="KW-0732">Signal</keyword>
<evidence type="ECO:0000313" key="5">
    <source>
        <dbReference type="Proteomes" id="UP000029738"/>
    </source>
</evidence>
<dbReference type="EMBL" id="JHEG02000040">
    <property type="protein sequence ID" value="KIE11783.1"/>
    <property type="molecule type" value="Genomic_DNA"/>
</dbReference>
<dbReference type="RefSeq" id="WP_050045573.1">
    <property type="nucleotide sequence ID" value="NZ_JHEG04000001.1"/>
</dbReference>
<feature type="signal peptide" evidence="2">
    <location>
        <begin position="1"/>
        <end position="21"/>
    </location>
</feature>
<evidence type="ECO:0000256" key="1">
    <source>
        <dbReference type="SAM" id="MobiDB-lite"/>
    </source>
</evidence>
<feature type="compositionally biased region" description="Low complexity" evidence="1">
    <location>
        <begin position="67"/>
        <end position="76"/>
    </location>
</feature>
<gene>
    <name evidence="4" type="ORF">DA73_0213180</name>
    <name evidence="3" type="ORF">DA73_0400004335</name>
</gene>
<sequence length="96" mass="9966">MKLKPSLLQFIVIGMTISLLASCTRVPETSQINCNSSQAQRSYECNNSSSGGSSRIYHGGSGYRYRGGSRGSSSYSPAQVGRSGFGSFGRGASAGG</sequence>
<evidence type="ECO:0008006" key="6">
    <source>
        <dbReference type="Google" id="ProtNLM"/>
    </source>
</evidence>
<evidence type="ECO:0000256" key="2">
    <source>
        <dbReference type="SAM" id="SignalP"/>
    </source>
</evidence>
<feature type="region of interest" description="Disordered" evidence="1">
    <location>
        <begin position="67"/>
        <end position="96"/>
    </location>
</feature>
<dbReference type="AlphaFoldDB" id="A0A0C1R7W3"/>
<protein>
    <recommendedName>
        <fullName evidence="6">Lipoprotein</fullName>
    </recommendedName>
</protein>
<reference evidence="3" key="2">
    <citation type="submission" date="2019-11" db="EMBL/GenBank/DDBJ databases">
        <title>Improved Assembly of Tolypothrix boutellei genome.</title>
        <authorList>
            <person name="Sarangi A.N."/>
            <person name="Mukherjee M."/>
            <person name="Ghosh S."/>
            <person name="Singh D."/>
            <person name="Das A."/>
            <person name="Kant S."/>
            <person name="Prusty A."/>
            <person name="Tripathy S."/>
        </authorList>
    </citation>
    <scope>NUCLEOTIDE SEQUENCE</scope>
    <source>
        <strain evidence="3">VB521301</strain>
    </source>
</reference>
<feature type="compositionally biased region" description="Gly residues" evidence="1">
    <location>
        <begin position="83"/>
        <end position="96"/>
    </location>
</feature>
<dbReference type="PROSITE" id="PS51257">
    <property type="entry name" value="PROKAR_LIPOPROTEIN"/>
    <property type="match status" value="1"/>
</dbReference>
<feature type="chain" id="PRO_5036532927" description="Lipoprotein" evidence="2">
    <location>
        <begin position="22"/>
        <end position="96"/>
    </location>
</feature>
<dbReference type="OrthoDB" id="518182at2"/>
<keyword evidence="5" id="KW-1185">Reference proteome</keyword>
<dbReference type="EMBL" id="JHEG04000001">
    <property type="protein sequence ID" value="KAF3884771.1"/>
    <property type="molecule type" value="Genomic_DNA"/>
</dbReference>
<evidence type="ECO:0000313" key="3">
    <source>
        <dbReference type="EMBL" id="KAF3884771.1"/>
    </source>
</evidence>
<dbReference type="Proteomes" id="UP000029738">
    <property type="component" value="Unassembled WGS sequence"/>
</dbReference>
<accession>A0A0C1R7W3</accession>
<organism evidence="4">
    <name type="scientific">Tolypothrix bouteillei VB521301</name>
    <dbReference type="NCBI Taxonomy" id="1479485"/>
    <lineage>
        <taxon>Bacteria</taxon>
        <taxon>Bacillati</taxon>
        <taxon>Cyanobacteriota</taxon>
        <taxon>Cyanophyceae</taxon>
        <taxon>Nostocales</taxon>
        <taxon>Tolypothrichaceae</taxon>
        <taxon>Tolypothrix</taxon>
    </lineage>
</organism>
<dbReference type="STRING" id="1479485.DA73_0213180"/>
<name>A0A0C1R7W3_9CYAN</name>
<comment type="caution">
    <text evidence="4">The sequence shown here is derived from an EMBL/GenBank/DDBJ whole genome shotgun (WGS) entry which is preliminary data.</text>
</comment>